<dbReference type="EMBL" id="SMCO01000019">
    <property type="protein sequence ID" value="TCV82708.1"/>
    <property type="molecule type" value="Genomic_DNA"/>
</dbReference>
<name>A0A4R3XWS2_9PROT</name>
<dbReference type="AlphaFoldDB" id="A0A4R3XWS2"/>
<reference evidence="1 2" key="1">
    <citation type="submission" date="2019-03" db="EMBL/GenBank/DDBJ databases">
        <title>Genomic Encyclopedia of Type Strains, Phase IV (KMG-IV): sequencing the most valuable type-strain genomes for metagenomic binning, comparative biology and taxonomic classification.</title>
        <authorList>
            <person name="Goeker M."/>
        </authorList>
    </citation>
    <scope>NUCLEOTIDE SEQUENCE [LARGE SCALE GENOMIC DNA]</scope>
    <source>
        <strain evidence="1 2">DSM 100309</strain>
    </source>
</reference>
<sequence length="152" mass="17276">MHEPHFFIALTLAGVGMAIMAQAKTLAAETVLECPTVMEHTVDKTKYAGWLIYSNMPVRLTGADIQYIVDQQYEATLEPDLVNRWNDDNLSTAQVFQLTKHKDAKDLSLVCHYGVHAQLSRPIPMKIRECTIVHHGRFKETEVEGEFKVFCK</sequence>
<dbReference type="InterPro" id="IPR049973">
    <property type="entry name" value="STY0301-like"/>
</dbReference>
<dbReference type="Proteomes" id="UP000295367">
    <property type="component" value="Unassembled WGS sequence"/>
</dbReference>
<accession>A0A4R3XWS2</accession>
<dbReference type="RefSeq" id="WP_124944904.1">
    <property type="nucleotide sequence ID" value="NZ_BHVT01000004.1"/>
</dbReference>
<comment type="caution">
    <text evidence="1">The sequence shown here is derived from an EMBL/GenBank/DDBJ whole genome shotgun (WGS) entry which is preliminary data.</text>
</comment>
<proteinExistence type="predicted"/>
<protein>
    <submittedName>
        <fullName evidence="1">Uncharacterized protein</fullName>
    </submittedName>
</protein>
<gene>
    <name evidence="1" type="ORF">EDC63_11925</name>
</gene>
<dbReference type="NCBIfam" id="NF042415">
    <property type="entry name" value="STY0301_fam"/>
    <property type="match status" value="1"/>
</dbReference>
<evidence type="ECO:0000313" key="1">
    <source>
        <dbReference type="EMBL" id="TCV82708.1"/>
    </source>
</evidence>
<evidence type="ECO:0000313" key="2">
    <source>
        <dbReference type="Proteomes" id="UP000295367"/>
    </source>
</evidence>
<keyword evidence="2" id="KW-1185">Reference proteome</keyword>
<organism evidence="1 2">
    <name type="scientific">Sulfurirhabdus autotrophica</name>
    <dbReference type="NCBI Taxonomy" id="1706046"/>
    <lineage>
        <taxon>Bacteria</taxon>
        <taxon>Pseudomonadati</taxon>
        <taxon>Pseudomonadota</taxon>
        <taxon>Betaproteobacteria</taxon>
        <taxon>Nitrosomonadales</taxon>
        <taxon>Sulfuricellaceae</taxon>
        <taxon>Sulfurirhabdus</taxon>
    </lineage>
</organism>